<dbReference type="InterPro" id="IPR057744">
    <property type="entry name" value="OTAase-like"/>
</dbReference>
<evidence type="ECO:0000256" key="8">
    <source>
        <dbReference type="SAM" id="MobiDB-lite"/>
    </source>
</evidence>
<comment type="function">
    <text evidence="7">Catalyzes two activities which are involved in the cyclic version of arginine biosynthesis: the synthesis of acetylglutamate from glutamate and acetyl-CoA, and of ornithine by transacetylation between acetylornithine and glutamate.</text>
</comment>
<feature type="domain" description="Amidohydrolase-related" evidence="9">
    <location>
        <begin position="284"/>
        <end position="641"/>
    </location>
</feature>
<dbReference type="SUPFAM" id="SSF51556">
    <property type="entry name" value="Metallo-dependent hydrolases"/>
    <property type="match status" value="1"/>
</dbReference>
<comment type="subunit">
    <text evidence="7">Heterodimer of an alpha and a beta chain.</text>
</comment>
<keyword evidence="11" id="KW-1185">Reference proteome</keyword>
<dbReference type="PANTHER" id="PTHR43135">
    <property type="entry name" value="ALPHA-D-RIBOSE 1-METHYLPHOSPHONATE 5-TRIPHOSPHATE DIPHOSPHATASE"/>
    <property type="match status" value="1"/>
</dbReference>
<dbReference type="EC" id="2.3.1.1" evidence="7"/>
<accession>A0ABN9Q8D0</accession>
<feature type="site" description="Cleavage; by autolysis" evidence="7">
    <location>
        <begin position="998"/>
        <end position="999"/>
    </location>
</feature>
<feature type="active site" description="Nucleophile" evidence="7">
    <location>
        <position position="999"/>
    </location>
</feature>
<gene>
    <name evidence="10" type="ORF">PCOR1329_LOCUS8792</name>
</gene>
<reference evidence="10" key="1">
    <citation type="submission" date="2023-10" db="EMBL/GenBank/DDBJ databases">
        <authorList>
            <person name="Chen Y."/>
            <person name="Shah S."/>
            <person name="Dougan E. K."/>
            <person name="Thang M."/>
            <person name="Chan C."/>
        </authorList>
    </citation>
    <scope>NUCLEOTIDE SEQUENCE [LARGE SCALE GENOMIC DNA]</scope>
</reference>
<evidence type="ECO:0000259" key="9">
    <source>
        <dbReference type="Pfam" id="PF01979"/>
    </source>
</evidence>
<evidence type="ECO:0000256" key="5">
    <source>
        <dbReference type="ARBA" id="ARBA00023268"/>
    </source>
</evidence>
<keyword evidence="6 7" id="KW-0012">Acyltransferase</keyword>
<evidence type="ECO:0000256" key="1">
    <source>
        <dbReference type="ARBA" id="ARBA00006774"/>
    </source>
</evidence>
<keyword evidence="4 7" id="KW-0068">Autocatalytic cleavage</keyword>
<evidence type="ECO:0000313" key="10">
    <source>
        <dbReference type="EMBL" id="CAK0800727.1"/>
    </source>
</evidence>
<comment type="catalytic activity">
    <reaction evidence="7">
        <text>N(2)-acetyl-L-ornithine + L-glutamate = N-acetyl-L-glutamate + L-ornithine</text>
        <dbReference type="Rhea" id="RHEA:15349"/>
        <dbReference type="ChEBI" id="CHEBI:29985"/>
        <dbReference type="ChEBI" id="CHEBI:44337"/>
        <dbReference type="ChEBI" id="CHEBI:46911"/>
        <dbReference type="ChEBI" id="CHEBI:57805"/>
        <dbReference type="EC" id="2.3.1.35"/>
    </reaction>
</comment>
<comment type="catalytic activity">
    <reaction evidence="7">
        <text>L-glutamate + acetyl-CoA = N-acetyl-L-glutamate + CoA + H(+)</text>
        <dbReference type="Rhea" id="RHEA:24292"/>
        <dbReference type="ChEBI" id="CHEBI:15378"/>
        <dbReference type="ChEBI" id="CHEBI:29985"/>
        <dbReference type="ChEBI" id="CHEBI:44337"/>
        <dbReference type="ChEBI" id="CHEBI:57287"/>
        <dbReference type="ChEBI" id="CHEBI:57288"/>
        <dbReference type="EC" id="2.3.1.1"/>
    </reaction>
</comment>
<feature type="site" description="Involved in the stabilization of negative charge on the oxyanion by the formation of the oxyanion hole" evidence="7">
    <location>
        <position position="929"/>
    </location>
</feature>
<sequence length="1188" mass="125037">MWQAPARCPEDLEKRHHRSSVDMTASCAYEASPVCPARALFMNPAVIREASDILMTVGSDFLQDGDASLVSDMVKAGLQNLSAQLEHSLPEALCAAGCATQPRRQPAHEAPPRGAATGGHRASVGGEPAARTGCSTNGQQRLLRGRSASSARSHRASGASRVPAGPWPPLRVQAPRPLAPRRSAGAMACCRLPPGARREMCVRYAGRQAELEGRPEAILFRNARVFDGLTDALSAGGKSCEPFATELSEPQCVLIVGNLISKIGEDLSPPEGKRCTEVDVGGRTLMPGLIDMHSHVCFQEGMLEGFNYDQMAMGAMAGSDLIDYLLQGFTSLRDAGGNVLGISNAIRDGRLVGPRMHPSGAFLTQTGGHGDTGGRTDAPGAVDPLEVAQLSYVVDGRAEMLKAARNNLRNGATQLKVMAGGGCASAFDPIHVTQFTLDEIKAAVEVAESYGTYVMIHAYHDKSINQALDAGIKCVEHGFLMGEETVMRMKREGVAFSLQCVMSLEAFGDPDSITFFTPAQRQKAKEVNAGAMNAMKLAIKHDLLMVTGGDMFGDGYQQRQADNIIWLEKVGMSNFKALKTATSDAAKVLGWSAMNKYQDAEVGVIKEGAYADVIVVDGNPLEDLRALKREHVRIVVKDGKTYKYTLDDKALKVVHRCLGASTGSALEQMHTAPVEGRCEEKNSTAVERACLKRRAQGAARRAMAAALAARPALRLGPPAAGGPCAGRARGAARSPAGRGAAAPSSALAVLGAGLALARACRGGRGLGPGGGRRLRRGVGRRAAVSTAWEPGRQDGRTFGSAEEYQAHLAREGVLPRGFRIGRAKLSFSPVESQMVKDAKMNLTIVALDEPTDHYALVFTSNAFPGCPVRVGRRRLAERKPLQAIVVNNKVSNVCPGGDGEAASEAVCGAVADALGLAGGAGAVLPCSTGVIGWRLPVEEMKAAVPAAVQSLQAESAVPGAEGICTTDRYPKVVSQELPGGARIVAFAKGAGMIEPNMATMLGYVLTDADLPCGPQELQEMLRRAVACSFNAVSVDGDESTSDTVALLCSRRVECGDAGAFEAALREVCRDLAQQLVRNGEGTQHVMRVSVTGASSDAAALRVGRAVANGPLFKCAVAGNGPGDARPTWAAWSARSASSWGPWASAAPPRAPRSGSPARPSSPTGSSPSTRRRRRSSASTSRRRRWTPS</sequence>
<evidence type="ECO:0000313" key="11">
    <source>
        <dbReference type="Proteomes" id="UP001189429"/>
    </source>
</evidence>
<dbReference type="InterPro" id="IPR032466">
    <property type="entry name" value="Metal_Hydrolase"/>
</dbReference>
<evidence type="ECO:0000256" key="4">
    <source>
        <dbReference type="ARBA" id="ARBA00022813"/>
    </source>
</evidence>
<evidence type="ECO:0000256" key="3">
    <source>
        <dbReference type="ARBA" id="ARBA00022679"/>
    </source>
</evidence>
<dbReference type="SUPFAM" id="SSF56266">
    <property type="entry name" value="DmpA/ArgJ-like"/>
    <property type="match status" value="1"/>
</dbReference>
<dbReference type="EMBL" id="CAUYUJ010002425">
    <property type="protein sequence ID" value="CAK0800727.1"/>
    <property type="molecule type" value="Genomic_DNA"/>
</dbReference>
<dbReference type="EC" id="2.3.1.35" evidence="7"/>
<feature type="region of interest" description="Disordered" evidence="8">
    <location>
        <begin position="1138"/>
        <end position="1188"/>
    </location>
</feature>
<dbReference type="InterPro" id="IPR051781">
    <property type="entry name" value="Metallo-dep_Hydrolase"/>
</dbReference>
<comment type="caution">
    <text evidence="10">The sequence shown here is derived from an EMBL/GenBank/DDBJ whole genome shotgun (WGS) entry which is preliminary data.</text>
</comment>
<dbReference type="Gene3D" id="3.60.70.12">
    <property type="entry name" value="L-amino peptidase D-ALA esterase/amidase"/>
    <property type="match status" value="1"/>
</dbReference>
<feature type="site" description="Involved in the stabilization of negative charge on the oxyanion by the formation of the oxyanion hole" evidence="7">
    <location>
        <position position="928"/>
    </location>
</feature>
<feature type="compositionally biased region" description="Low complexity" evidence="8">
    <location>
        <begin position="1138"/>
        <end position="1168"/>
    </location>
</feature>
<dbReference type="InterPro" id="IPR002813">
    <property type="entry name" value="Arg_biosynth_ArgJ"/>
</dbReference>
<feature type="binding site" evidence="7">
    <location>
        <position position="965"/>
    </location>
    <ligand>
        <name>substrate</name>
    </ligand>
</feature>
<comment type="pathway">
    <text evidence="7">Amino-acid biosynthesis; L-arginine biosynthesis; N(2)-acetyl-L-ornithine from L-glutamate: step 1/4.</text>
</comment>
<feature type="chain" id="PRO_5044936714" description="Arginine biosynthesis bifunctional protein ArgJ alpha chain" evidence="7">
    <location>
        <begin position="1"/>
        <end position="998"/>
    </location>
</feature>
<keyword evidence="7" id="KW-0496">Mitochondrion</keyword>
<comment type="caution">
    <text evidence="7">Lacks conserved residue(s) required for the propagation of feature annotation.</text>
</comment>
<dbReference type="SUPFAM" id="SSF51338">
    <property type="entry name" value="Composite domain of metallo-dependent hydrolases"/>
    <property type="match status" value="2"/>
</dbReference>
<dbReference type="Pfam" id="PF01960">
    <property type="entry name" value="ArgJ"/>
    <property type="match status" value="1"/>
</dbReference>
<dbReference type="InterPro" id="IPR042195">
    <property type="entry name" value="ArgJ_beta_C"/>
</dbReference>
<organism evidence="10 11">
    <name type="scientific">Prorocentrum cordatum</name>
    <dbReference type="NCBI Taxonomy" id="2364126"/>
    <lineage>
        <taxon>Eukaryota</taxon>
        <taxon>Sar</taxon>
        <taxon>Alveolata</taxon>
        <taxon>Dinophyceae</taxon>
        <taxon>Prorocentrales</taxon>
        <taxon>Prorocentraceae</taxon>
        <taxon>Prorocentrum</taxon>
    </lineage>
</organism>
<dbReference type="Gene3D" id="3.10.20.340">
    <property type="entry name" value="ArgJ beta chain, C-terminal domain"/>
    <property type="match status" value="1"/>
</dbReference>
<feature type="chain" id="PRO_5044936713" description="Arginine biosynthesis bifunctional protein ArgJ beta chain" evidence="7">
    <location>
        <begin position="999"/>
        <end position="1188"/>
    </location>
</feature>
<protein>
    <recommendedName>
        <fullName evidence="7">Arginine biosynthesis bifunctional protein ArgJ, mitochondrial</fullName>
    </recommendedName>
    <domain>
        <recommendedName>
            <fullName evidence="7">Glutamate N-acetyltransferase</fullName>
            <shortName evidence="7">GAT</shortName>
            <ecNumber evidence="7">2.3.1.35</ecNumber>
        </recommendedName>
        <alternativeName>
            <fullName evidence="7">Ornithine acetyltransferase</fullName>
            <shortName evidence="7">OATase</shortName>
        </alternativeName>
        <alternativeName>
            <fullName evidence="7">Ornithine transacetylase</fullName>
        </alternativeName>
    </domain>
    <domain>
        <recommendedName>
            <fullName evidence="7">Amino-acid acetyltransferase</fullName>
            <ecNumber evidence="7">2.3.1.1</ecNumber>
        </recommendedName>
        <alternativeName>
            <fullName evidence="7">N-acetylglutamate synthase</fullName>
            <shortName evidence="7">AGS</shortName>
        </alternativeName>
    </domain>
    <component>
        <recommendedName>
            <fullName evidence="7">Arginine biosynthesis bifunctional protein ArgJ alpha chain</fullName>
        </recommendedName>
    </component>
    <component>
        <recommendedName>
            <fullName evidence="7">Arginine biosynthesis bifunctional protein ArgJ beta chain</fullName>
        </recommendedName>
    </component>
</protein>
<feature type="compositionally biased region" description="Low complexity" evidence="8">
    <location>
        <begin position="141"/>
        <end position="161"/>
    </location>
</feature>
<dbReference type="Proteomes" id="UP001189429">
    <property type="component" value="Unassembled WGS sequence"/>
</dbReference>
<keyword evidence="2 7" id="KW-0055">Arginine biosynthesis</keyword>
<dbReference type="CDD" id="cd01299">
    <property type="entry name" value="Met_dep_hydrolase_A"/>
    <property type="match status" value="1"/>
</dbReference>
<name>A0ABN9Q8D0_9DINO</name>
<dbReference type="Gene3D" id="2.30.40.10">
    <property type="entry name" value="Urease, subunit C, domain 1"/>
    <property type="match status" value="1"/>
</dbReference>
<dbReference type="InterPro" id="IPR011059">
    <property type="entry name" value="Metal-dep_hydrolase_composite"/>
</dbReference>
<comment type="pathway">
    <text evidence="7">Amino-acid biosynthesis; L-arginine biosynthesis; L-ornithine and N-acetyl-L-glutamate from L-glutamate and N(2)-acetyl-L-ornithine (cyclic): step 1/1.</text>
</comment>
<feature type="binding site" evidence="7">
    <location>
        <position position="999"/>
    </location>
    <ligand>
        <name>substrate</name>
    </ligand>
</feature>
<dbReference type="Gene3D" id="3.20.20.140">
    <property type="entry name" value="Metal-dependent hydrolases"/>
    <property type="match status" value="1"/>
</dbReference>
<dbReference type="InterPro" id="IPR016117">
    <property type="entry name" value="ArgJ-like_dom_sf"/>
</dbReference>
<keyword evidence="5 7" id="KW-0511">Multifunctional enzyme</keyword>
<comment type="subcellular location">
    <subcellularLocation>
        <location evidence="7">Mitochondrion matrix</location>
    </subcellularLocation>
</comment>
<evidence type="ECO:0000256" key="6">
    <source>
        <dbReference type="ARBA" id="ARBA00023315"/>
    </source>
</evidence>
<dbReference type="Pfam" id="PF01979">
    <property type="entry name" value="Amidohydro_1"/>
    <property type="match status" value="1"/>
</dbReference>
<feature type="compositionally biased region" description="Basic residues" evidence="8">
    <location>
        <begin position="1169"/>
        <end position="1188"/>
    </location>
</feature>
<evidence type="ECO:0000256" key="7">
    <source>
        <dbReference type="HAMAP-Rule" id="MF_03124"/>
    </source>
</evidence>
<comment type="similarity">
    <text evidence="1 7">Belongs to the ArgJ family.</text>
</comment>
<dbReference type="PANTHER" id="PTHR43135:SF3">
    <property type="entry name" value="ALPHA-D-RIBOSE 1-METHYLPHOSPHONATE 5-TRIPHOSPHATE DIPHOSPHATASE"/>
    <property type="match status" value="1"/>
</dbReference>
<keyword evidence="3 7" id="KW-0808">Transferase</keyword>
<evidence type="ECO:0000256" key="2">
    <source>
        <dbReference type="ARBA" id="ARBA00022571"/>
    </source>
</evidence>
<dbReference type="HAMAP" id="MF_01106">
    <property type="entry name" value="ArgJ"/>
    <property type="match status" value="1"/>
</dbReference>
<dbReference type="InterPro" id="IPR006680">
    <property type="entry name" value="Amidohydro-rel"/>
</dbReference>
<comment type="PTM">
    <text evidence="7">The alpha and beta chains are autoproteolytically processed from a single precursor protein within the mitochondrion.</text>
</comment>
<feature type="binding site" evidence="7">
    <location>
        <position position="988"/>
    </location>
    <ligand>
        <name>substrate</name>
    </ligand>
</feature>
<feature type="region of interest" description="Disordered" evidence="8">
    <location>
        <begin position="103"/>
        <end position="178"/>
    </location>
</feature>
<keyword evidence="7" id="KW-0028">Amino-acid biosynthesis</keyword>
<feature type="binding site" evidence="7">
    <location>
        <position position="1080"/>
    </location>
    <ligand>
        <name>substrate</name>
    </ligand>
</feature>
<proteinExistence type="inferred from homology"/>